<accession>A0A7J9UW82</accession>
<reference evidence="4 5" key="1">
    <citation type="submission" date="2019-10" db="EMBL/GenBank/DDBJ databases">
        <title>Georgenia wutianyii sp. nov. and Georgenia yuyongxinii sp. nov. isolated from plateau pika (Ochotona curzoniae) in the Qinghai-Tibet plateau of China.</title>
        <authorList>
            <person name="Tian Z."/>
        </authorList>
    </citation>
    <scope>NUCLEOTIDE SEQUENCE [LARGE SCALE GENOMIC DNA]</scope>
    <source>
        <strain evidence="4 5">JCM 15130</strain>
    </source>
</reference>
<dbReference type="Gene3D" id="3.30.420.150">
    <property type="entry name" value="Exopolyphosphatase. Domain 2"/>
    <property type="match status" value="1"/>
</dbReference>
<dbReference type="RefSeq" id="WP_152230604.1">
    <property type="nucleotide sequence ID" value="NZ_BAAAOT010000002.1"/>
</dbReference>
<dbReference type="PANTHER" id="PTHR30005">
    <property type="entry name" value="EXOPOLYPHOSPHATASE"/>
    <property type="match status" value="1"/>
</dbReference>
<dbReference type="SUPFAM" id="SSF53067">
    <property type="entry name" value="Actin-like ATPase domain"/>
    <property type="match status" value="2"/>
</dbReference>
<proteinExistence type="inferred from homology"/>
<dbReference type="OrthoDB" id="9793035at2"/>
<dbReference type="PANTHER" id="PTHR30005:SF0">
    <property type="entry name" value="RETROGRADE REGULATION PROTEIN 2"/>
    <property type="match status" value="1"/>
</dbReference>
<evidence type="ECO:0000313" key="4">
    <source>
        <dbReference type="EMBL" id="MPV87984.1"/>
    </source>
</evidence>
<organism evidence="4 5">
    <name type="scientific">Georgenia ruanii</name>
    <dbReference type="NCBI Taxonomy" id="348442"/>
    <lineage>
        <taxon>Bacteria</taxon>
        <taxon>Bacillati</taxon>
        <taxon>Actinomycetota</taxon>
        <taxon>Actinomycetes</taxon>
        <taxon>Micrococcales</taxon>
        <taxon>Bogoriellaceae</taxon>
        <taxon>Georgenia</taxon>
    </lineage>
</organism>
<dbReference type="InterPro" id="IPR050273">
    <property type="entry name" value="GppA/Ppx_hydrolase"/>
</dbReference>
<name>A0A7J9UW82_9MICO</name>
<dbReference type="AlphaFoldDB" id="A0A7J9UW82"/>
<evidence type="ECO:0000259" key="3">
    <source>
        <dbReference type="Pfam" id="PF02541"/>
    </source>
</evidence>
<dbReference type="InterPro" id="IPR003695">
    <property type="entry name" value="Ppx_GppA_N"/>
</dbReference>
<dbReference type="Gene3D" id="3.30.420.40">
    <property type="match status" value="1"/>
</dbReference>
<gene>
    <name evidence="4" type="ORF">GB882_04840</name>
</gene>
<dbReference type="GO" id="GO:0016462">
    <property type="term" value="F:pyrophosphatase activity"/>
    <property type="evidence" value="ECO:0007669"/>
    <property type="project" value="TreeGrafter"/>
</dbReference>
<protein>
    <submittedName>
        <fullName evidence="4">Ppx/GppA family phosphatase</fullName>
    </submittedName>
</protein>
<dbReference type="InterPro" id="IPR043129">
    <property type="entry name" value="ATPase_NBD"/>
</dbReference>
<dbReference type="Proteomes" id="UP000429644">
    <property type="component" value="Unassembled WGS sequence"/>
</dbReference>
<evidence type="ECO:0000256" key="2">
    <source>
        <dbReference type="ARBA" id="ARBA00022801"/>
    </source>
</evidence>
<comment type="caution">
    <text evidence="4">The sequence shown here is derived from an EMBL/GenBank/DDBJ whole genome shotgun (WGS) entry which is preliminary data.</text>
</comment>
<dbReference type="CDD" id="cd24056">
    <property type="entry name" value="ASKHA_NBD_MtPPX1-like"/>
    <property type="match status" value="1"/>
</dbReference>
<keyword evidence="5" id="KW-1185">Reference proteome</keyword>
<keyword evidence="2" id="KW-0378">Hydrolase</keyword>
<comment type="similarity">
    <text evidence="1">Belongs to the GppA/Ppx family.</text>
</comment>
<dbReference type="EMBL" id="WHPD01001060">
    <property type="protein sequence ID" value="MPV87984.1"/>
    <property type="molecule type" value="Genomic_DNA"/>
</dbReference>
<feature type="domain" description="Ppx/GppA phosphatase N-terminal" evidence="3">
    <location>
        <begin position="17"/>
        <end position="304"/>
    </location>
</feature>
<dbReference type="FunFam" id="3.30.420.150:FF:000006">
    <property type="entry name" value="Ppx/GppA family phosphatase"/>
    <property type="match status" value="1"/>
</dbReference>
<sequence length="309" mass="33673">MRLGVLDIGSNTVHLLVVDAVRDGRPDPAADDRSTVRLMRYLDDEGRIDNDGVAALSEAVRKAAKAAKRLGAEELIGIATSAIREATNGPEVLARLEEIAGVPLQVLTGSEEAELTFLAARRWHGWAAGRLLVLDIGGGSLEIAMGMDELPDYAVSVPLGAGRLTHDFLRSDPATDKQLDALKSHIKKTLAPVAKEIRKQAAPDHVVATSKTFRSLARLAGQRVEVIGPEERRRMQLADLVDWTPRLAKIPAEQRMELPGITPERTYQIVAGAMVAQRAMKDLGIEEIEVCPWALREGVLLRRLDVLTD</sequence>
<evidence type="ECO:0000256" key="1">
    <source>
        <dbReference type="ARBA" id="ARBA00007125"/>
    </source>
</evidence>
<dbReference type="Pfam" id="PF02541">
    <property type="entry name" value="Ppx-GppA"/>
    <property type="match status" value="1"/>
</dbReference>
<evidence type="ECO:0000313" key="5">
    <source>
        <dbReference type="Proteomes" id="UP000429644"/>
    </source>
</evidence>